<protein>
    <submittedName>
        <fullName evidence="1">Uncharacterized protein</fullName>
    </submittedName>
</protein>
<name>A0ABN0P6U1_TRESO</name>
<dbReference type="Proteomes" id="UP000016646">
    <property type="component" value="Unassembled WGS sequence"/>
</dbReference>
<organism evidence="1 2">
    <name type="scientific">Treponema socranskii subsp. socranskii VPI DR56BR1116 = ATCC 35536</name>
    <dbReference type="NCBI Taxonomy" id="1125725"/>
    <lineage>
        <taxon>Bacteria</taxon>
        <taxon>Pseudomonadati</taxon>
        <taxon>Spirochaetota</taxon>
        <taxon>Spirochaetia</taxon>
        <taxon>Spirochaetales</taxon>
        <taxon>Treponemataceae</taxon>
        <taxon>Treponema</taxon>
    </lineage>
</organism>
<reference evidence="1 2" key="1">
    <citation type="submission" date="2013-08" db="EMBL/GenBank/DDBJ databases">
        <authorList>
            <person name="Durkin A.S."/>
            <person name="Haft D.R."/>
            <person name="McCorrison J."/>
            <person name="Torralba M."/>
            <person name="Gillis M."/>
            <person name="Haft D.H."/>
            <person name="Methe B."/>
            <person name="Sutton G."/>
            <person name="Nelson K.E."/>
        </authorList>
    </citation>
    <scope>NUCLEOTIDE SEQUENCE [LARGE SCALE GENOMIC DNA]</scope>
    <source>
        <strain evidence="1 2">ATCC 35536</strain>
    </source>
</reference>
<comment type="caution">
    <text evidence="1">The sequence shown here is derived from an EMBL/GenBank/DDBJ whole genome shotgun (WGS) entry which is preliminary data.</text>
</comment>
<dbReference type="Pfam" id="PF17239">
    <property type="entry name" value="DUF5312"/>
    <property type="match status" value="1"/>
</dbReference>
<keyword evidence="2" id="KW-1185">Reference proteome</keyword>
<sequence length="520" mass="59196">MIYADFMTKAKSSGGNFIQKILASILGSDDPEYEKKRQLKAIAKRLSKSHYRFYKTGSGEVLPGFAKLLYEIYKAVSPAQLLFQNTKNQNAMKVAIIEYFLSDNQRKIEEELTQEAIAEKSKTMPLHRFTAYVQQRLQAFIDEFTLDRTTMIEQRYKELLCFKDFCSYDYYFTLKKFNASLVERDFSIPPQFEKTDGKYLADDIKDFTTLMWNITGNIDWAPMIKMLKDIRGVEPVPIGVWKKIVSKMQHIQATGVFDMTVQLITQDPDYTPILNDITTNIVEPFITKFKLETTAAIKKLESAATSGKVNELLVKLFNTASVSYLKNYIAENSSTLEKKKLAGYLYCDALNYVKGFLIEFVKKDIREYCDLVLVRGAWVSTPVSMPMSNAYNDLLSASEAITAFDNGLAEDGEVGLKIKTLLPRTQHAPDAAAIINRLVGESNEQAKTYIVKSTRNLVAIGKMIKWLIEDEKKKSPEVITNWKEIERASDKPPYEIGAAVYQKIYVFATLMQTCMGRAAQ</sequence>
<proteinExistence type="predicted"/>
<gene>
    <name evidence="1" type="ORF">HMPREF0860_0135</name>
</gene>
<evidence type="ECO:0000313" key="1">
    <source>
        <dbReference type="EMBL" id="ERK02572.1"/>
    </source>
</evidence>
<dbReference type="EMBL" id="AVQI01000050">
    <property type="protein sequence ID" value="ERK02572.1"/>
    <property type="molecule type" value="Genomic_DNA"/>
</dbReference>
<dbReference type="InterPro" id="IPR035196">
    <property type="entry name" value="DUF5312"/>
</dbReference>
<evidence type="ECO:0000313" key="2">
    <source>
        <dbReference type="Proteomes" id="UP000016646"/>
    </source>
</evidence>
<accession>A0ABN0P6U1</accession>